<proteinExistence type="predicted"/>
<dbReference type="InterPro" id="IPR003737">
    <property type="entry name" value="GlcNAc_PI_deacetylase-related"/>
</dbReference>
<reference evidence="1" key="1">
    <citation type="journal article" date="2021" name="Environ. Microbiol.">
        <title>Genomic characterization of three novel Desulfobacterota classes expand the metabolic and phylogenetic diversity of the phylum.</title>
        <authorList>
            <person name="Murphy C.L."/>
            <person name="Biggerstaff J."/>
            <person name="Eichhorn A."/>
            <person name="Ewing E."/>
            <person name="Shahan R."/>
            <person name="Soriano D."/>
            <person name="Stewart S."/>
            <person name="VanMol K."/>
            <person name="Walker R."/>
            <person name="Walters P."/>
            <person name="Elshahed M.S."/>
            <person name="Youssef N.H."/>
        </authorList>
    </citation>
    <scope>NUCLEOTIDE SEQUENCE</scope>
    <source>
        <strain evidence="1">Zod_Metabat.24</strain>
    </source>
</reference>
<evidence type="ECO:0000313" key="1">
    <source>
        <dbReference type="EMBL" id="MBN1574842.1"/>
    </source>
</evidence>
<dbReference type="EMBL" id="JAFGIX010000090">
    <property type="protein sequence ID" value="MBN1574842.1"/>
    <property type="molecule type" value="Genomic_DNA"/>
</dbReference>
<dbReference type="SUPFAM" id="SSF102588">
    <property type="entry name" value="LmbE-like"/>
    <property type="match status" value="1"/>
</dbReference>
<dbReference type="AlphaFoldDB" id="A0A9D8KK03"/>
<accession>A0A9D8KK03</accession>
<dbReference type="PANTHER" id="PTHR12993">
    <property type="entry name" value="N-ACETYLGLUCOSAMINYL-PHOSPHATIDYLINOSITOL DE-N-ACETYLASE-RELATED"/>
    <property type="match status" value="1"/>
</dbReference>
<gene>
    <name evidence="1" type="ORF">JW984_16725</name>
</gene>
<dbReference type="Proteomes" id="UP000809273">
    <property type="component" value="Unassembled WGS sequence"/>
</dbReference>
<dbReference type="Gene3D" id="3.40.50.10320">
    <property type="entry name" value="LmbE-like"/>
    <property type="match status" value="1"/>
</dbReference>
<dbReference type="PANTHER" id="PTHR12993:SF30">
    <property type="entry name" value="N-ACETYL-ALPHA-D-GLUCOSAMINYL L-MALATE DEACETYLASE 1"/>
    <property type="match status" value="1"/>
</dbReference>
<evidence type="ECO:0000313" key="2">
    <source>
        <dbReference type="Proteomes" id="UP000809273"/>
    </source>
</evidence>
<name>A0A9D8KK03_9DELT</name>
<dbReference type="InterPro" id="IPR024078">
    <property type="entry name" value="LmbE-like_dom_sf"/>
</dbReference>
<reference evidence="1" key="2">
    <citation type="submission" date="2021-01" db="EMBL/GenBank/DDBJ databases">
        <authorList>
            <person name="Hahn C.R."/>
            <person name="Youssef N.H."/>
            <person name="Elshahed M."/>
        </authorList>
    </citation>
    <scope>NUCLEOTIDE SEQUENCE</scope>
    <source>
        <strain evidence="1">Zod_Metabat.24</strain>
    </source>
</reference>
<organism evidence="1 2">
    <name type="scientific">Candidatus Zymogenus saltonus</name>
    <dbReference type="NCBI Taxonomy" id="2844893"/>
    <lineage>
        <taxon>Bacteria</taxon>
        <taxon>Deltaproteobacteria</taxon>
        <taxon>Candidatus Zymogenia</taxon>
        <taxon>Candidatus Zymogeniales</taxon>
        <taxon>Candidatus Zymogenaceae</taxon>
        <taxon>Candidatus Zymogenus</taxon>
    </lineage>
</organism>
<protein>
    <submittedName>
        <fullName evidence="1">PIG-L family deacetylase</fullName>
    </submittedName>
</protein>
<sequence>MKNTKDRILVVAPHADDETIGMGGTIARLVDEGNIVTVAVMTGHGEVDPHPLWPSSLWETIRGEFREAMEILGVTDYIFREIPAVMVADQKIHELNKITGDIIEEIKPDILYIPFINDLHKDHRELFHSFSVHWRPHLPLGRKMREVYAYETVSETHLNFPYVEGGFIPNAFVDISGYIEVKLSAMARFKSQIIDFPHPRSIEAVRALAAWRGSQISAQAAEAFVMVRRIV</sequence>
<dbReference type="GO" id="GO:0016811">
    <property type="term" value="F:hydrolase activity, acting on carbon-nitrogen (but not peptide) bonds, in linear amides"/>
    <property type="evidence" value="ECO:0007669"/>
    <property type="project" value="TreeGrafter"/>
</dbReference>
<comment type="caution">
    <text evidence="1">The sequence shown here is derived from an EMBL/GenBank/DDBJ whole genome shotgun (WGS) entry which is preliminary data.</text>
</comment>
<dbReference type="Pfam" id="PF02585">
    <property type="entry name" value="PIG-L"/>
    <property type="match status" value="1"/>
</dbReference>